<sequence length="97" mass="10305">MANVSVTYGDLDGAVNDLKNGHDTLVSELNALKSKIDALVASGFVTDRASGAFQQSYEEFTKGATQTVDGLNGMEDFLNKTKQSLSDLDSQLASSLQ</sequence>
<dbReference type="Pfam" id="PF06013">
    <property type="entry name" value="WXG100"/>
    <property type="match status" value="1"/>
</dbReference>
<dbReference type="InterPro" id="IPR036689">
    <property type="entry name" value="ESAT-6-like_sf"/>
</dbReference>
<name>A0A0F4L0U3_9BIFI</name>
<dbReference type="SUPFAM" id="SSF140453">
    <property type="entry name" value="EsxAB dimer-like"/>
    <property type="match status" value="1"/>
</dbReference>
<reference evidence="1 2" key="1">
    <citation type="submission" date="2014-12" db="EMBL/GenBank/DDBJ databases">
        <title>Comparative genomics of the lactic acid bacteria isolated from the honey bee gut.</title>
        <authorList>
            <person name="Ellegaard K.M."/>
            <person name="Tamarit D."/>
            <person name="Javelind E."/>
            <person name="Olofsson T."/>
            <person name="Andersson S.G."/>
            <person name="Vasquez A."/>
        </authorList>
    </citation>
    <scope>NUCLEOTIDE SEQUENCE [LARGE SCALE GENOMIC DNA]</scope>
    <source>
        <strain evidence="1 2">Bin7</strain>
    </source>
</reference>
<evidence type="ECO:0000313" key="2">
    <source>
        <dbReference type="Proteomes" id="UP000033567"/>
    </source>
</evidence>
<dbReference type="Proteomes" id="UP000033567">
    <property type="component" value="Unassembled WGS sequence"/>
</dbReference>
<proteinExistence type="predicted"/>
<evidence type="ECO:0008006" key="3">
    <source>
        <dbReference type="Google" id="ProtNLM"/>
    </source>
</evidence>
<dbReference type="Gene3D" id="1.10.287.1060">
    <property type="entry name" value="ESAT-6-like"/>
    <property type="match status" value="1"/>
</dbReference>
<evidence type="ECO:0000313" key="1">
    <source>
        <dbReference type="EMBL" id="KJY52305.1"/>
    </source>
</evidence>
<organism evidence="1 2">
    <name type="scientific">Bifidobacterium mellis</name>
    <dbReference type="NCBI Taxonomy" id="1293823"/>
    <lineage>
        <taxon>Bacteria</taxon>
        <taxon>Bacillati</taxon>
        <taxon>Actinomycetota</taxon>
        <taxon>Actinomycetes</taxon>
        <taxon>Bifidobacteriales</taxon>
        <taxon>Bifidobacteriaceae</taxon>
        <taxon>Bifidobacterium</taxon>
    </lineage>
</organism>
<comment type="caution">
    <text evidence="1">The sequence shown here is derived from an EMBL/GenBank/DDBJ whole genome shotgun (WGS) entry which is preliminary data.</text>
</comment>
<dbReference type="AlphaFoldDB" id="A0A0F4L0U3"/>
<protein>
    <recommendedName>
        <fullName evidence="3">WXG100 family type VII secretion target</fullName>
    </recommendedName>
</protein>
<accession>A0A0F4L0U3</accession>
<dbReference type="EMBL" id="JWMF01000003">
    <property type="protein sequence ID" value="KJY52305.1"/>
    <property type="molecule type" value="Genomic_DNA"/>
</dbReference>
<dbReference type="InterPro" id="IPR010310">
    <property type="entry name" value="T7SS_ESAT-6-like"/>
</dbReference>
<keyword evidence="2" id="KW-1185">Reference proteome</keyword>
<dbReference type="RefSeq" id="WP_029677804.1">
    <property type="nucleotide sequence ID" value="NZ_KQ033885.1"/>
</dbReference>
<dbReference type="PATRIC" id="fig|1684.5.peg.415"/>
<gene>
    <name evidence="1" type="ORF">JF70_03970</name>
</gene>